<evidence type="ECO:0000256" key="2">
    <source>
        <dbReference type="HAMAP-Rule" id="MF_00634"/>
    </source>
</evidence>
<reference evidence="4" key="1">
    <citation type="journal article" date="2019" name="Int. J. Syst. Evol. Microbiol.">
        <title>The Global Catalogue of Microorganisms (GCM) 10K type strain sequencing project: providing services to taxonomists for standard genome sequencing and annotation.</title>
        <authorList>
            <consortium name="The Broad Institute Genomics Platform"/>
            <consortium name="The Broad Institute Genome Sequencing Center for Infectious Disease"/>
            <person name="Wu L."/>
            <person name="Ma J."/>
        </authorList>
    </citation>
    <scope>NUCLEOTIDE SEQUENCE [LARGE SCALE GENOMIC DNA]</scope>
    <source>
        <strain evidence="4">KCTC 42443</strain>
    </source>
</reference>
<accession>A0ABQ3IWR8</accession>
<sequence>MKKGELSHLAKPGALLSVRVTPKAARNQVEERDGQLRVSVTTVPEDGKATKAVIKLLAQALGIAKSRLVLTQGATSRDKVFRVD</sequence>
<dbReference type="PANTHER" id="PTHR13420:SF7">
    <property type="entry name" value="UPF0235 PROTEIN C15ORF40"/>
    <property type="match status" value="1"/>
</dbReference>
<comment type="similarity">
    <text evidence="1 2">Belongs to the UPF0235 family.</text>
</comment>
<protein>
    <recommendedName>
        <fullName evidence="2">UPF0235 protein GCM10016455_16430</fullName>
    </recommendedName>
</protein>
<dbReference type="PANTHER" id="PTHR13420">
    <property type="entry name" value="UPF0235 PROTEIN C15ORF40"/>
    <property type="match status" value="1"/>
</dbReference>
<dbReference type="RefSeq" id="WP_191286035.1">
    <property type="nucleotide sequence ID" value="NZ_BNCH01000003.1"/>
</dbReference>
<dbReference type="Proteomes" id="UP000609802">
    <property type="component" value="Unassembled WGS sequence"/>
</dbReference>
<evidence type="ECO:0000313" key="4">
    <source>
        <dbReference type="Proteomes" id="UP000609802"/>
    </source>
</evidence>
<dbReference type="Gene3D" id="3.30.1200.10">
    <property type="entry name" value="YggU-like"/>
    <property type="match status" value="1"/>
</dbReference>
<gene>
    <name evidence="3" type="ORF">GCM10016455_16430</name>
</gene>
<name>A0ABQ3IWR8_9RHOB</name>
<evidence type="ECO:0000313" key="3">
    <source>
        <dbReference type="EMBL" id="GHE96712.1"/>
    </source>
</evidence>
<organism evidence="3 4">
    <name type="scientific">Aliiroseovarius zhejiangensis</name>
    <dbReference type="NCBI Taxonomy" id="1632025"/>
    <lineage>
        <taxon>Bacteria</taxon>
        <taxon>Pseudomonadati</taxon>
        <taxon>Pseudomonadota</taxon>
        <taxon>Alphaproteobacteria</taxon>
        <taxon>Rhodobacterales</taxon>
        <taxon>Paracoccaceae</taxon>
        <taxon>Aliiroseovarius</taxon>
    </lineage>
</organism>
<dbReference type="InterPro" id="IPR036591">
    <property type="entry name" value="YggU-like_sf"/>
</dbReference>
<dbReference type="HAMAP" id="MF_00634">
    <property type="entry name" value="UPF0235"/>
    <property type="match status" value="1"/>
</dbReference>
<evidence type="ECO:0000256" key="1">
    <source>
        <dbReference type="ARBA" id="ARBA00010364"/>
    </source>
</evidence>
<dbReference type="NCBIfam" id="TIGR00251">
    <property type="entry name" value="DUF167 family protein"/>
    <property type="match status" value="1"/>
</dbReference>
<comment type="caution">
    <text evidence="3">The sequence shown here is derived from an EMBL/GenBank/DDBJ whole genome shotgun (WGS) entry which is preliminary data.</text>
</comment>
<keyword evidence="4" id="KW-1185">Reference proteome</keyword>
<dbReference type="SUPFAM" id="SSF69786">
    <property type="entry name" value="YggU-like"/>
    <property type="match status" value="1"/>
</dbReference>
<dbReference type="Pfam" id="PF02594">
    <property type="entry name" value="DUF167"/>
    <property type="match status" value="1"/>
</dbReference>
<dbReference type="SMART" id="SM01152">
    <property type="entry name" value="DUF167"/>
    <property type="match status" value="1"/>
</dbReference>
<proteinExistence type="inferred from homology"/>
<dbReference type="InterPro" id="IPR003746">
    <property type="entry name" value="DUF167"/>
</dbReference>
<dbReference type="EMBL" id="BNCH01000003">
    <property type="protein sequence ID" value="GHE96712.1"/>
    <property type="molecule type" value="Genomic_DNA"/>
</dbReference>